<keyword evidence="2" id="KW-1133">Transmembrane helix</keyword>
<accession>A0ABW2PBD4</accession>
<feature type="compositionally biased region" description="Basic and acidic residues" evidence="1">
    <location>
        <begin position="1"/>
        <end position="14"/>
    </location>
</feature>
<proteinExistence type="predicted"/>
<name>A0ABW2PBD4_9ACTN</name>
<feature type="transmembrane region" description="Helical" evidence="2">
    <location>
        <begin position="41"/>
        <end position="59"/>
    </location>
</feature>
<sequence>MTVQDLRDVLRSHGEGPAPANPVRNEQVRARIRTIRRRRRAVAAGAALSAVAVLSLAFLPGRAQPGPDAVAVAPSPGRTSTQGAGPAQRPDPLPEAFTAADGAEYRRLGAAAVAAGGSRKATVTVPVTGGPLDVAAVCSGGVRSSMGVRIRIGGKPVSAAPWDLLPCGKGRLLAPLTVPAGAGERIRVSFELVDRLRGCVAAKGSCVPPENGKVAFSLAVYEWAPPERPIEPPAPRALPELRGYRLADSRTGTWPRDRSLAFDVLGDGKPVAIDQICTGDVAPRLWFTIKVNDRLASRGTCAVWTSGPIPLALADLEVPKGRKVTISVKLSMSPEAPNRPVRWSVGLWRRR</sequence>
<evidence type="ECO:0000256" key="2">
    <source>
        <dbReference type="SAM" id="Phobius"/>
    </source>
</evidence>
<keyword evidence="4" id="KW-1185">Reference proteome</keyword>
<keyword evidence="2" id="KW-0472">Membrane</keyword>
<feature type="region of interest" description="Disordered" evidence="1">
    <location>
        <begin position="1"/>
        <end position="23"/>
    </location>
</feature>
<reference evidence="4" key="1">
    <citation type="journal article" date="2019" name="Int. J. Syst. Evol. Microbiol.">
        <title>The Global Catalogue of Microorganisms (GCM) 10K type strain sequencing project: providing services to taxonomists for standard genome sequencing and annotation.</title>
        <authorList>
            <consortium name="The Broad Institute Genomics Platform"/>
            <consortium name="The Broad Institute Genome Sequencing Center for Infectious Disease"/>
            <person name="Wu L."/>
            <person name="Ma J."/>
        </authorList>
    </citation>
    <scope>NUCLEOTIDE SEQUENCE [LARGE SCALE GENOMIC DNA]</scope>
    <source>
        <strain evidence="4">CECT 7649</strain>
    </source>
</reference>
<evidence type="ECO:0000313" key="4">
    <source>
        <dbReference type="Proteomes" id="UP001596496"/>
    </source>
</evidence>
<evidence type="ECO:0000256" key="1">
    <source>
        <dbReference type="SAM" id="MobiDB-lite"/>
    </source>
</evidence>
<protein>
    <submittedName>
        <fullName evidence="3">Uncharacterized protein</fullName>
    </submittedName>
</protein>
<gene>
    <name evidence="3" type="ORF">ACFQSB_29220</name>
</gene>
<dbReference type="Proteomes" id="UP001596496">
    <property type="component" value="Unassembled WGS sequence"/>
</dbReference>
<dbReference type="EMBL" id="JBHTCG010000025">
    <property type="protein sequence ID" value="MFC7386322.1"/>
    <property type="molecule type" value="Genomic_DNA"/>
</dbReference>
<dbReference type="RefSeq" id="WP_380830094.1">
    <property type="nucleotide sequence ID" value="NZ_JBHTCG010000025.1"/>
</dbReference>
<organism evidence="3 4">
    <name type="scientific">Sphaerisporangium rhizosphaerae</name>
    <dbReference type="NCBI Taxonomy" id="2269375"/>
    <lineage>
        <taxon>Bacteria</taxon>
        <taxon>Bacillati</taxon>
        <taxon>Actinomycetota</taxon>
        <taxon>Actinomycetes</taxon>
        <taxon>Streptosporangiales</taxon>
        <taxon>Streptosporangiaceae</taxon>
        <taxon>Sphaerisporangium</taxon>
    </lineage>
</organism>
<evidence type="ECO:0000313" key="3">
    <source>
        <dbReference type="EMBL" id="MFC7386322.1"/>
    </source>
</evidence>
<keyword evidence="2" id="KW-0812">Transmembrane</keyword>
<feature type="region of interest" description="Disordered" evidence="1">
    <location>
        <begin position="68"/>
        <end position="93"/>
    </location>
</feature>
<comment type="caution">
    <text evidence="3">The sequence shown here is derived from an EMBL/GenBank/DDBJ whole genome shotgun (WGS) entry which is preliminary data.</text>
</comment>